<dbReference type="KEGG" id="bcop:JD108_05165"/>
<dbReference type="PANTHER" id="PTHR30535">
    <property type="entry name" value="VITAMIN B12-BINDING PROTEIN"/>
    <property type="match status" value="1"/>
</dbReference>
<accession>A0A7T5JPL9</accession>
<evidence type="ECO:0000313" key="3">
    <source>
        <dbReference type="EMBL" id="QQE75317.1"/>
    </source>
</evidence>
<reference evidence="4" key="2">
    <citation type="submission" date="2021-04" db="EMBL/GenBank/DDBJ databases">
        <title>Brevibacillus composti FJAT-54423, complete genome.</title>
        <authorList>
            <person name="Tang R."/>
        </authorList>
    </citation>
    <scope>NUCLEOTIDE SEQUENCE</scope>
    <source>
        <strain evidence="4">FJAT-54424</strain>
    </source>
</reference>
<dbReference type="CDD" id="cd01144">
    <property type="entry name" value="BtuF"/>
    <property type="match status" value="1"/>
</dbReference>
<feature type="domain" description="Fe/B12 periplasmic-binding" evidence="2">
    <location>
        <begin position="2"/>
        <end position="257"/>
    </location>
</feature>
<comment type="similarity">
    <text evidence="1">Belongs to the bacterial solute-binding protein 8 family.</text>
</comment>
<reference evidence="3 5" key="1">
    <citation type="submission" date="2020-12" db="EMBL/GenBank/DDBJ databases">
        <title>strain FJAT-54423T represents a novel species of the genus Brevibacillus.</title>
        <authorList>
            <person name="Tang R."/>
        </authorList>
    </citation>
    <scope>NUCLEOTIDE SEQUENCE [LARGE SCALE GENOMIC DNA]</scope>
    <source>
        <strain evidence="3 5">FJAT-54423</strain>
    </source>
</reference>
<evidence type="ECO:0000313" key="5">
    <source>
        <dbReference type="Proteomes" id="UP000595847"/>
    </source>
</evidence>
<dbReference type="EMBL" id="CP066308">
    <property type="protein sequence ID" value="QQE75317.1"/>
    <property type="molecule type" value="Genomic_DNA"/>
</dbReference>
<dbReference type="SUPFAM" id="SSF53807">
    <property type="entry name" value="Helical backbone' metal receptor"/>
    <property type="match status" value="1"/>
</dbReference>
<dbReference type="RefSeq" id="WP_198828846.1">
    <property type="nucleotide sequence ID" value="NZ_CP066308.1"/>
</dbReference>
<name>A0A7T5JPL9_9BACL</name>
<dbReference type="Pfam" id="PF01497">
    <property type="entry name" value="Peripla_BP_2"/>
    <property type="match status" value="1"/>
</dbReference>
<evidence type="ECO:0000313" key="6">
    <source>
        <dbReference type="Proteomes" id="UP000677234"/>
    </source>
</evidence>
<protein>
    <submittedName>
        <fullName evidence="3">Cobalamin-binding protein</fullName>
    </submittedName>
</protein>
<dbReference type="InterPro" id="IPR050902">
    <property type="entry name" value="ABC_Transporter_SBP"/>
</dbReference>
<dbReference type="PANTHER" id="PTHR30535:SF34">
    <property type="entry name" value="MOLYBDATE-BINDING PROTEIN MOLA"/>
    <property type="match status" value="1"/>
</dbReference>
<proteinExistence type="inferred from homology"/>
<dbReference type="InterPro" id="IPR002491">
    <property type="entry name" value="ABC_transptr_periplasmic_BD"/>
</dbReference>
<dbReference type="Proteomes" id="UP000677234">
    <property type="component" value="Chromosome"/>
</dbReference>
<evidence type="ECO:0000256" key="1">
    <source>
        <dbReference type="ARBA" id="ARBA00008814"/>
    </source>
</evidence>
<organism evidence="3 5">
    <name type="scientific">Brevibacillus composti</name>
    <dbReference type="NCBI Taxonomy" id="2796470"/>
    <lineage>
        <taxon>Bacteria</taxon>
        <taxon>Bacillati</taxon>
        <taxon>Bacillota</taxon>
        <taxon>Bacilli</taxon>
        <taxon>Bacillales</taxon>
        <taxon>Paenibacillaceae</taxon>
        <taxon>Brevibacillus</taxon>
    </lineage>
</organism>
<dbReference type="AlphaFoldDB" id="A0A7T5JPL9"/>
<dbReference type="Gene3D" id="3.40.50.1980">
    <property type="entry name" value="Nitrogenase molybdenum iron protein domain"/>
    <property type="match status" value="2"/>
</dbReference>
<dbReference type="Proteomes" id="UP000595847">
    <property type="component" value="Chromosome"/>
</dbReference>
<keyword evidence="6" id="KW-1185">Reference proteome</keyword>
<dbReference type="PROSITE" id="PS50983">
    <property type="entry name" value="FE_B12_PBP"/>
    <property type="match status" value="1"/>
</dbReference>
<dbReference type="EMBL" id="CP073708">
    <property type="protein sequence ID" value="QUO42343.1"/>
    <property type="molecule type" value="Genomic_DNA"/>
</dbReference>
<evidence type="ECO:0000313" key="4">
    <source>
        <dbReference type="EMBL" id="QUO42343.1"/>
    </source>
</evidence>
<dbReference type="GO" id="GO:0071281">
    <property type="term" value="P:cellular response to iron ion"/>
    <property type="evidence" value="ECO:0007669"/>
    <property type="project" value="TreeGrafter"/>
</dbReference>
<sequence length="266" mass="30159">MRIVSICPSNTEILYYLGLGDQVVGLDDHSDWPSEWQHLPRVGPDLTIDMDRVEALQPDLVVASLSVPGMEKNVEALKARSLPHIVLDPQRLSDIPRDIRLVGEATDSRQQAEQLALHFAEKTETIKQVAQSAGHRPKLYWEWWPNPIYTPGRENWLTDVSELAGATNVFADYPVANVKATREMVRERDPDHICVVWCGIELKRIKTSMITDRPEWSEMTAIQRGQVHLLEEGLYCRPSPRILDGLRQLVLLIHPELEGKLPATIA</sequence>
<evidence type="ECO:0000259" key="2">
    <source>
        <dbReference type="PROSITE" id="PS50983"/>
    </source>
</evidence>
<gene>
    <name evidence="3" type="ORF">JD108_05165</name>
    <name evidence="4" type="ORF">KDJ56_04845</name>
</gene>